<organism evidence="2 3">
    <name type="scientific">Canavalia gladiata</name>
    <name type="common">Sword bean</name>
    <name type="synonym">Dolichos gladiatus</name>
    <dbReference type="NCBI Taxonomy" id="3824"/>
    <lineage>
        <taxon>Eukaryota</taxon>
        <taxon>Viridiplantae</taxon>
        <taxon>Streptophyta</taxon>
        <taxon>Embryophyta</taxon>
        <taxon>Tracheophyta</taxon>
        <taxon>Spermatophyta</taxon>
        <taxon>Magnoliopsida</taxon>
        <taxon>eudicotyledons</taxon>
        <taxon>Gunneridae</taxon>
        <taxon>Pentapetalae</taxon>
        <taxon>rosids</taxon>
        <taxon>fabids</taxon>
        <taxon>Fabales</taxon>
        <taxon>Fabaceae</taxon>
        <taxon>Papilionoideae</taxon>
        <taxon>50 kb inversion clade</taxon>
        <taxon>NPAAA clade</taxon>
        <taxon>indigoferoid/millettioid clade</taxon>
        <taxon>Phaseoleae</taxon>
        <taxon>Canavalia</taxon>
    </lineage>
</organism>
<name>A0AAN9QN89_CANGL</name>
<protein>
    <recommendedName>
        <fullName evidence="1">C2H2-type domain-containing protein</fullName>
    </recommendedName>
</protein>
<evidence type="ECO:0000313" key="3">
    <source>
        <dbReference type="Proteomes" id="UP001367508"/>
    </source>
</evidence>
<dbReference type="AlphaFoldDB" id="A0AAN9QN89"/>
<accession>A0AAN9QN89</accession>
<reference evidence="2 3" key="1">
    <citation type="submission" date="2024-01" db="EMBL/GenBank/DDBJ databases">
        <title>The genomes of 5 underutilized Papilionoideae crops provide insights into root nodulation and disease resistanc.</title>
        <authorList>
            <person name="Jiang F."/>
        </authorList>
    </citation>
    <scope>NUCLEOTIDE SEQUENCE [LARGE SCALE GENOMIC DNA]</scope>
    <source>
        <strain evidence="2">LVBAO_FW01</strain>
        <tissue evidence="2">Leaves</tissue>
    </source>
</reference>
<dbReference type="PROSITE" id="PS00028">
    <property type="entry name" value="ZINC_FINGER_C2H2_1"/>
    <property type="match status" value="1"/>
</dbReference>
<gene>
    <name evidence="2" type="ORF">VNO77_13233</name>
</gene>
<keyword evidence="3" id="KW-1185">Reference proteome</keyword>
<comment type="caution">
    <text evidence="2">The sequence shown here is derived from an EMBL/GenBank/DDBJ whole genome shotgun (WGS) entry which is preliminary data.</text>
</comment>
<feature type="domain" description="C2H2-type" evidence="1">
    <location>
        <begin position="32"/>
        <end position="52"/>
    </location>
</feature>
<dbReference type="InterPro" id="IPR013087">
    <property type="entry name" value="Znf_C2H2_type"/>
</dbReference>
<proteinExistence type="predicted"/>
<evidence type="ECO:0000259" key="1">
    <source>
        <dbReference type="PROSITE" id="PS00028"/>
    </source>
</evidence>
<evidence type="ECO:0000313" key="2">
    <source>
        <dbReference type="EMBL" id="KAK7344030.1"/>
    </source>
</evidence>
<sequence>MANNIVNICYQLGTFNYGQRPQQNSHSNNITCRLCNQVITSFQAFITHIESHFVQENHSMKGLCSPNHVNSRKEMINPNSMKSNIPRPMQETINLANNKVFRAQQESMVMPRSTTNPIYPPQAMPSARNNVAGVAMLASPPVHQRVMEISPIDRTRPFINLLEKPINNNEIVNWANRNGDSLDLTLRL</sequence>
<dbReference type="EMBL" id="JAYMYQ010000003">
    <property type="protein sequence ID" value="KAK7344030.1"/>
    <property type="molecule type" value="Genomic_DNA"/>
</dbReference>
<dbReference type="Proteomes" id="UP001367508">
    <property type="component" value="Unassembled WGS sequence"/>
</dbReference>